<evidence type="ECO:0000259" key="2">
    <source>
        <dbReference type="Pfam" id="PF05699"/>
    </source>
</evidence>
<evidence type="ECO:0000313" key="4">
    <source>
        <dbReference type="EMBL" id="CAI6364491.1"/>
    </source>
</evidence>
<dbReference type="AlphaFoldDB" id="A0AAV0X9W0"/>
<dbReference type="EMBL" id="CARXXK010000004">
    <property type="protein sequence ID" value="CAI6364491.1"/>
    <property type="molecule type" value="Genomic_DNA"/>
</dbReference>
<keyword evidence="5" id="KW-1185">Reference proteome</keyword>
<dbReference type="PANTHER" id="PTHR45749">
    <property type="match status" value="1"/>
</dbReference>
<evidence type="ECO:0000256" key="1">
    <source>
        <dbReference type="SAM" id="MobiDB-lite"/>
    </source>
</evidence>
<evidence type="ECO:0008006" key="6">
    <source>
        <dbReference type="Google" id="ProtNLM"/>
    </source>
</evidence>
<reference evidence="4 5" key="1">
    <citation type="submission" date="2023-01" db="EMBL/GenBank/DDBJ databases">
        <authorList>
            <person name="Whitehead M."/>
        </authorList>
    </citation>
    <scope>NUCLEOTIDE SEQUENCE [LARGE SCALE GENOMIC DNA]</scope>
</reference>
<organism evidence="4 5">
    <name type="scientific">Macrosiphum euphorbiae</name>
    <name type="common">potato aphid</name>
    <dbReference type="NCBI Taxonomy" id="13131"/>
    <lineage>
        <taxon>Eukaryota</taxon>
        <taxon>Metazoa</taxon>
        <taxon>Ecdysozoa</taxon>
        <taxon>Arthropoda</taxon>
        <taxon>Hexapoda</taxon>
        <taxon>Insecta</taxon>
        <taxon>Pterygota</taxon>
        <taxon>Neoptera</taxon>
        <taxon>Paraneoptera</taxon>
        <taxon>Hemiptera</taxon>
        <taxon>Sternorrhyncha</taxon>
        <taxon>Aphidomorpha</taxon>
        <taxon>Aphidoidea</taxon>
        <taxon>Aphididae</taxon>
        <taxon>Macrosiphini</taxon>
        <taxon>Macrosiphum</taxon>
    </lineage>
</organism>
<accession>A0AAV0X9W0</accession>
<dbReference type="Pfam" id="PF14291">
    <property type="entry name" value="DUF4371"/>
    <property type="match status" value="1"/>
</dbReference>
<gene>
    <name evidence="4" type="ORF">MEUPH1_LOCUS19309</name>
</gene>
<dbReference type="InterPro" id="IPR008906">
    <property type="entry name" value="HATC_C_dom"/>
</dbReference>
<dbReference type="Pfam" id="PF05699">
    <property type="entry name" value="Dimer_Tnp_hAT"/>
    <property type="match status" value="1"/>
</dbReference>
<evidence type="ECO:0000313" key="5">
    <source>
        <dbReference type="Proteomes" id="UP001160148"/>
    </source>
</evidence>
<sequence length="837" mass="96175">MGKKLSEAQNRKRKAEEIAAKKKEQNSMEKFFKPIDNKPIESFEKSNETFDSELMDSGTYKQKPSLDIEKNEIQTQYDELRFDDDLDVLNESTVCDVSYLENPAEWPLAINMKRNIIDRIVMIGPKKIFENISYPLDEHKRHFSNFHVYRSCENGEKIKRRWLIYSKTSDKVYCFCCKLFKPDSGTSLGHRGCNDWKHIGSILSDHEKSTHHFIATSIWIESETRLKKNACIDAQNQHIYEQESLRWTKVFDRLISIILYLAQHNMAFRGTSDKLFQPNNGNFLGLVQLLGKYDDVMAEHLRHISKKSNRKHYCSHEIQDQLINLMANNVRDTIIANLHDVKYYSIITDCTPDISKSEQMSFTVRFVEKVGNSIIIKEHFIGFKTATDSTGLGLSQLMLQTLKDNNIEFTNCRGQGYDNGANMKGKNQGVQARLLNINPRAFYIPCSCHSLNLVVADAASSSKGSISLFGLIQRVYVLFSASVNRWEILKRHISGFTVKQVCTTRWESRVSAVKAMRYETNNIVNALIEISDSPNADAGLRHEAQCLADNLCEFEFLISLVVWYDLLFQINVASKSMQGITMDIITATSIVKGCLNYIISYRNTGYICAVSSAKKIAETLNVETSFKPKRHRLTKRQFQYESLDNYEPTPEEEFKRDFFYCLIDTSITSIQSRFEQLESHKNTWGFLYNISDLPEHDTLVKHCMDLHNTLKNEDQNDINGVDLCVELEHIKTLLPKDVSSPKAVLEYMLQSNTSDLFPKTWISLRILSTIPVTVASGERSFSKLKLIKTYLRSTLGDEKLTSLAILSIENEIAQRMDFSEIIKNFAKSKARKVFIKV</sequence>
<dbReference type="Proteomes" id="UP001160148">
    <property type="component" value="Unassembled WGS sequence"/>
</dbReference>
<dbReference type="InterPro" id="IPR025398">
    <property type="entry name" value="DUF4371"/>
</dbReference>
<feature type="domain" description="HAT C-terminal dimerisation" evidence="2">
    <location>
        <begin position="749"/>
        <end position="811"/>
    </location>
</feature>
<evidence type="ECO:0000259" key="3">
    <source>
        <dbReference type="Pfam" id="PF14291"/>
    </source>
</evidence>
<proteinExistence type="predicted"/>
<comment type="caution">
    <text evidence="4">The sequence shown here is derived from an EMBL/GenBank/DDBJ whole genome shotgun (WGS) entry which is preliminary data.</text>
</comment>
<dbReference type="SUPFAM" id="SSF53098">
    <property type="entry name" value="Ribonuclease H-like"/>
    <property type="match status" value="1"/>
</dbReference>
<feature type="domain" description="DUF4371" evidence="3">
    <location>
        <begin position="255"/>
        <end position="428"/>
    </location>
</feature>
<name>A0AAV0X9W0_9HEMI</name>
<dbReference type="InterPro" id="IPR012337">
    <property type="entry name" value="RNaseH-like_sf"/>
</dbReference>
<feature type="region of interest" description="Disordered" evidence="1">
    <location>
        <begin position="1"/>
        <end position="31"/>
    </location>
</feature>
<protein>
    <recommendedName>
        <fullName evidence="6">TTF-type domain-containing protein</fullName>
    </recommendedName>
</protein>
<dbReference type="PANTHER" id="PTHR45749:SF35">
    <property type="entry name" value="AC-LIKE TRANSPOSASE-RELATED"/>
    <property type="match status" value="1"/>
</dbReference>
<dbReference type="GO" id="GO:0046983">
    <property type="term" value="F:protein dimerization activity"/>
    <property type="evidence" value="ECO:0007669"/>
    <property type="project" value="InterPro"/>
</dbReference>